<organism evidence="2 3">
    <name type="scientific">Massilia varians</name>
    <dbReference type="NCBI Taxonomy" id="457921"/>
    <lineage>
        <taxon>Bacteria</taxon>
        <taxon>Pseudomonadati</taxon>
        <taxon>Pseudomonadota</taxon>
        <taxon>Betaproteobacteria</taxon>
        <taxon>Burkholderiales</taxon>
        <taxon>Oxalobacteraceae</taxon>
        <taxon>Telluria group</taxon>
        <taxon>Massilia</taxon>
    </lineage>
</organism>
<keyword evidence="3" id="KW-1185">Reference proteome</keyword>
<feature type="transmembrane region" description="Helical" evidence="1">
    <location>
        <begin position="49"/>
        <end position="68"/>
    </location>
</feature>
<evidence type="ECO:0008006" key="4">
    <source>
        <dbReference type="Google" id="ProtNLM"/>
    </source>
</evidence>
<dbReference type="Proteomes" id="UP001163336">
    <property type="component" value="Chromosome"/>
</dbReference>
<keyword evidence="1" id="KW-1133">Transmembrane helix</keyword>
<dbReference type="EMBL" id="AP026966">
    <property type="protein sequence ID" value="BDT60218.1"/>
    <property type="molecule type" value="Genomic_DNA"/>
</dbReference>
<evidence type="ECO:0000256" key="1">
    <source>
        <dbReference type="SAM" id="Phobius"/>
    </source>
</evidence>
<keyword evidence="1" id="KW-0472">Membrane</keyword>
<evidence type="ECO:0000313" key="2">
    <source>
        <dbReference type="EMBL" id="BDT60218.1"/>
    </source>
</evidence>
<reference evidence="2" key="1">
    <citation type="submission" date="2022-11" db="EMBL/GenBank/DDBJ databases">
        <title>Isolation and characterization of PLA-degrading bacterium Massilia sp. from Antarctic soil.</title>
        <authorList>
            <person name="Sato K."/>
            <person name="Gomez-Fuentes C."/>
            <person name="Ahmad S.A."/>
            <person name="Zulkharnain A."/>
        </authorList>
    </citation>
    <scope>NUCLEOTIDE SEQUENCE</scope>
    <source>
        <strain evidence="2">N-3</strain>
    </source>
</reference>
<feature type="transmembrane region" description="Helical" evidence="1">
    <location>
        <begin position="12"/>
        <end position="29"/>
    </location>
</feature>
<evidence type="ECO:0000313" key="3">
    <source>
        <dbReference type="Proteomes" id="UP001163336"/>
    </source>
</evidence>
<proteinExistence type="predicted"/>
<sequence>MTPHTKLKVANALMLLGAVLVPIGFYRFLALVSPAPQRMSVVGESLLQLGGLVAFALVVGMGAFVWSLRVEKRHPAVQVSGTFAIRVLVFIVVFAPIVIGSF</sequence>
<protein>
    <recommendedName>
        <fullName evidence="4">Transmembrane protein</fullName>
    </recommendedName>
</protein>
<gene>
    <name evidence="2" type="ORF">MasN3_37120</name>
</gene>
<feature type="transmembrane region" description="Helical" evidence="1">
    <location>
        <begin position="80"/>
        <end position="99"/>
    </location>
</feature>
<accession>A0ABN6TFR6</accession>
<name>A0ABN6TFR6_9BURK</name>
<keyword evidence="1" id="KW-0812">Transmembrane</keyword>
<dbReference type="RefSeq" id="WP_281909228.1">
    <property type="nucleotide sequence ID" value="NZ_AP026966.1"/>
</dbReference>